<evidence type="ECO:0008006" key="3">
    <source>
        <dbReference type="Google" id="ProtNLM"/>
    </source>
</evidence>
<evidence type="ECO:0000313" key="1">
    <source>
        <dbReference type="EMBL" id="BDG06301.1"/>
    </source>
</evidence>
<proteinExistence type="predicted"/>
<evidence type="ECO:0000313" key="2">
    <source>
        <dbReference type="Proteomes" id="UP001162891"/>
    </source>
</evidence>
<dbReference type="EMBL" id="AP025591">
    <property type="protein sequence ID" value="BDG06301.1"/>
    <property type="molecule type" value="Genomic_DNA"/>
</dbReference>
<sequence length="199" mass="19921">MIALAVVLSLVTASDPLDMGDRRLDGVFRVAGGGVSVGGVEGVAPTLEVGVDLFLASRLGLRLTGGAVVRVGWGGFFALPEVVVRPVGGDHLLSPFLSAGVQVGAYNITDEALGRGQAGLPLFQPAAGGGQTEVPNEGPGGGGATPLALAIGPEATAGVSLRVSEGTVLDLGVRYAPFAWRGDWYHGVAVVLAVGGSLR</sequence>
<dbReference type="RefSeq" id="WP_248355747.1">
    <property type="nucleotide sequence ID" value="NZ_AP025591.1"/>
</dbReference>
<reference evidence="2" key="1">
    <citation type="journal article" date="2022" name="Int. J. Syst. Evol. Microbiol.">
        <title>Anaeromyxobacter oryzae sp. nov., Anaeromyxobacter diazotrophicus sp. nov. and Anaeromyxobacter paludicola sp. nov., isolated from paddy soils.</title>
        <authorList>
            <person name="Itoh H."/>
            <person name="Xu Z."/>
            <person name="Mise K."/>
            <person name="Masuda Y."/>
            <person name="Ushijima N."/>
            <person name="Hayakawa C."/>
            <person name="Shiratori Y."/>
            <person name="Senoo K."/>
        </authorList>
    </citation>
    <scope>NUCLEOTIDE SEQUENCE [LARGE SCALE GENOMIC DNA]</scope>
    <source>
        <strain evidence="2">Red232</strain>
    </source>
</reference>
<keyword evidence="2" id="KW-1185">Reference proteome</keyword>
<accession>A0ABM7X3C0</accession>
<dbReference type="Proteomes" id="UP001162891">
    <property type="component" value="Chromosome"/>
</dbReference>
<organism evidence="1 2">
    <name type="scientific">Anaeromyxobacter oryzae</name>
    <dbReference type="NCBI Taxonomy" id="2918170"/>
    <lineage>
        <taxon>Bacteria</taxon>
        <taxon>Pseudomonadati</taxon>
        <taxon>Myxococcota</taxon>
        <taxon>Myxococcia</taxon>
        <taxon>Myxococcales</taxon>
        <taxon>Cystobacterineae</taxon>
        <taxon>Anaeromyxobacteraceae</taxon>
        <taxon>Anaeromyxobacter</taxon>
    </lineage>
</organism>
<gene>
    <name evidence="1" type="ORF">AMOR_52970</name>
</gene>
<name>A0ABM7X3C0_9BACT</name>
<protein>
    <recommendedName>
        <fullName evidence="3">Outer membrane protein beta-barrel domain-containing protein</fullName>
    </recommendedName>
</protein>